<feature type="chain" id="PRO_5040827966" evidence="1">
    <location>
        <begin position="23"/>
        <end position="62"/>
    </location>
</feature>
<keyword evidence="3" id="KW-1185">Reference proteome</keyword>
<dbReference type="EMBL" id="MU826829">
    <property type="protein sequence ID" value="KAJ7373816.1"/>
    <property type="molecule type" value="Genomic_DNA"/>
</dbReference>
<evidence type="ECO:0000313" key="2">
    <source>
        <dbReference type="EMBL" id="KAJ7373816.1"/>
    </source>
</evidence>
<name>A0A9W9Z257_9CNID</name>
<protein>
    <submittedName>
        <fullName evidence="2">Uncharacterized protein</fullName>
    </submittedName>
</protein>
<sequence length="62" mass="7216">MKSKNALLLLSLLFIFDRFCLHITGFDEYEPESTHHRTRRSVYALSDIPQPSAEYPIVVFSD</sequence>
<dbReference type="Proteomes" id="UP001163046">
    <property type="component" value="Unassembled WGS sequence"/>
</dbReference>
<evidence type="ECO:0000313" key="3">
    <source>
        <dbReference type="Proteomes" id="UP001163046"/>
    </source>
</evidence>
<organism evidence="2 3">
    <name type="scientific">Desmophyllum pertusum</name>
    <dbReference type="NCBI Taxonomy" id="174260"/>
    <lineage>
        <taxon>Eukaryota</taxon>
        <taxon>Metazoa</taxon>
        <taxon>Cnidaria</taxon>
        <taxon>Anthozoa</taxon>
        <taxon>Hexacorallia</taxon>
        <taxon>Scleractinia</taxon>
        <taxon>Caryophylliina</taxon>
        <taxon>Caryophylliidae</taxon>
        <taxon>Desmophyllum</taxon>
    </lineage>
</organism>
<proteinExistence type="predicted"/>
<feature type="signal peptide" evidence="1">
    <location>
        <begin position="1"/>
        <end position="22"/>
    </location>
</feature>
<reference evidence="2" key="1">
    <citation type="submission" date="2023-01" db="EMBL/GenBank/DDBJ databases">
        <title>Genome assembly of the deep-sea coral Lophelia pertusa.</title>
        <authorList>
            <person name="Herrera S."/>
            <person name="Cordes E."/>
        </authorList>
    </citation>
    <scope>NUCLEOTIDE SEQUENCE</scope>
    <source>
        <strain evidence="2">USNM1676648</strain>
        <tissue evidence="2">Polyp</tissue>
    </source>
</reference>
<evidence type="ECO:0000256" key="1">
    <source>
        <dbReference type="SAM" id="SignalP"/>
    </source>
</evidence>
<keyword evidence="1" id="KW-0732">Signal</keyword>
<dbReference type="AlphaFoldDB" id="A0A9W9Z257"/>
<gene>
    <name evidence="2" type="ORF">OS493_009138</name>
</gene>
<accession>A0A9W9Z257</accession>
<comment type="caution">
    <text evidence="2">The sequence shown here is derived from an EMBL/GenBank/DDBJ whole genome shotgun (WGS) entry which is preliminary data.</text>
</comment>